<evidence type="ECO:0000259" key="10">
    <source>
        <dbReference type="PROSITE" id="PS50262"/>
    </source>
</evidence>
<dbReference type="SUPFAM" id="SSF81321">
    <property type="entry name" value="Family A G protein-coupled receptor-like"/>
    <property type="match status" value="1"/>
</dbReference>
<dbReference type="PANTHER" id="PTHR45695">
    <property type="entry name" value="LEUCOKININ RECEPTOR-RELATED"/>
    <property type="match status" value="1"/>
</dbReference>
<dbReference type="Gene3D" id="1.20.1070.10">
    <property type="entry name" value="Rhodopsin 7-helix transmembrane proteins"/>
    <property type="match status" value="2"/>
</dbReference>
<comment type="subcellular location">
    <subcellularLocation>
        <location evidence="1">Cell membrane</location>
        <topology evidence="1">Multi-pass membrane protein</topology>
    </subcellularLocation>
</comment>
<evidence type="ECO:0000256" key="1">
    <source>
        <dbReference type="ARBA" id="ARBA00004651"/>
    </source>
</evidence>
<sequence length="329" mass="37372">MNNSSTINNGTQDFPSECLYLPSSPVLQWIKNVVYLFILLLALFGNASVMWIVYKQRRMHTATNYLIVNMAKGFCTLASSFESFLISDMGYCDAPKGNKDMNFVDFGKADLPFLFYSVQLSSAKSRSQKVSDHLHSFIWILHKQWNVDYLIKNAESSKHSPRTFPLKTSSYSTPSNSNTTRLHLQNIFSFDLAPAIYTIVSFVLLYALPLLVIAVSYSIIIAKVWARHIPGNATPANVRLLNKSKKNVLKMLMTVVLAFALCWFLMHLNLFLQDFSDIFGPSGIPVGMQTTRFLFGHANSAINCCIYVIFSQDFRRGFKDLATPFFRKR</sequence>
<evidence type="ECO:0000313" key="11">
    <source>
        <dbReference type="EMBL" id="CAH3030111.1"/>
    </source>
</evidence>
<evidence type="ECO:0000256" key="2">
    <source>
        <dbReference type="ARBA" id="ARBA00022475"/>
    </source>
</evidence>
<evidence type="ECO:0000256" key="5">
    <source>
        <dbReference type="ARBA" id="ARBA00023040"/>
    </source>
</evidence>
<evidence type="ECO:0000256" key="6">
    <source>
        <dbReference type="ARBA" id="ARBA00023136"/>
    </source>
</evidence>
<evidence type="ECO:0000313" key="12">
    <source>
        <dbReference type="Proteomes" id="UP001159427"/>
    </source>
</evidence>
<feature type="transmembrane region" description="Helical" evidence="9">
    <location>
        <begin position="292"/>
        <end position="310"/>
    </location>
</feature>
<dbReference type="InterPro" id="IPR001681">
    <property type="entry name" value="Neurokn_rcpt"/>
</dbReference>
<reference evidence="11 12" key="1">
    <citation type="submission" date="2022-05" db="EMBL/GenBank/DDBJ databases">
        <authorList>
            <consortium name="Genoscope - CEA"/>
            <person name="William W."/>
        </authorList>
    </citation>
    <scope>NUCLEOTIDE SEQUENCE [LARGE SCALE GENOMIC DNA]</scope>
</reference>
<evidence type="ECO:0000256" key="4">
    <source>
        <dbReference type="ARBA" id="ARBA00022989"/>
    </source>
</evidence>
<dbReference type="InterPro" id="IPR000276">
    <property type="entry name" value="GPCR_Rhodpsn"/>
</dbReference>
<feature type="transmembrane region" description="Helical" evidence="9">
    <location>
        <begin position="66"/>
        <end position="86"/>
    </location>
</feature>
<comment type="caution">
    <text evidence="11">The sequence shown here is derived from an EMBL/GenBank/DDBJ whole genome shotgun (WGS) entry which is preliminary data.</text>
</comment>
<keyword evidence="7" id="KW-0675">Receptor</keyword>
<keyword evidence="6 9" id="KW-0472">Membrane</keyword>
<name>A0ABN8MPR2_9CNID</name>
<gene>
    <name evidence="11" type="ORF">PEVE_00037401</name>
</gene>
<dbReference type="EMBL" id="CALNXI010000612">
    <property type="protein sequence ID" value="CAH3030111.1"/>
    <property type="molecule type" value="Genomic_DNA"/>
</dbReference>
<keyword evidence="2" id="KW-1003">Cell membrane</keyword>
<dbReference type="PRINTS" id="PR00237">
    <property type="entry name" value="GPCRRHODOPSN"/>
</dbReference>
<dbReference type="InterPro" id="IPR017452">
    <property type="entry name" value="GPCR_Rhodpsn_7TM"/>
</dbReference>
<feature type="transmembrane region" description="Helical" evidence="9">
    <location>
        <begin position="33"/>
        <end position="54"/>
    </location>
</feature>
<keyword evidence="3 9" id="KW-0812">Transmembrane</keyword>
<dbReference type="Proteomes" id="UP001159427">
    <property type="component" value="Unassembled WGS sequence"/>
</dbReference>
<keyword evidence="8" id="KW-0807">Transducer</keyword>
<proteinExistence type="predicted"/>
<evidence type="ECO:0000256" key="9">
    <source>
        <dbReference type="SAM" id="Phobius"/>
    </source>
</evidence>
<dbReference type="Pfam" id="PF00001">
    <property type="entry name" value="7tm_1"/>
    <property type="match status" value="1"/>
</dbReference>
<keyword evidence="5" id="KW-0297">G-protein coupled receptor</keyword>
<feature type="transmembrane region" description="Helical" evidence="9">
    <location>
        <begin position="248"/>
        <end position="272"/>
    </location>
</feature>
<keyword evidence="12" id="KW-1185">Reference proteome</keyword>
<evidence type="ECO:0000256" key="3">
    <source>
        <dbReference type="ARBA" id="ARBA00022692"/>
    </source>
</evidence>
<evidence type="ECO:0000256" key="8">
    <source>
        <dbReference type="ARBA" id="ARBA00023224"/>
    </source>
</evidence>
<accession>A0ABN8MPR2</accession>
<dbReference type="PRINTS" id="PR00244">
    <property type="entry name" value="NEUROKININR"/>
</dbReference>
<evidence type="ECO:0000256" key="7">
    <source>
        <dbReference type="ARBA" id="ARBA00023170"/>
    </source>
</evidence>
<dbReference type="PROSITE" id="PS50262">
    <property type="entry name" value="G_PROTEIN_RECEP_F1_2"/>
    <property type="match status" value="1"/>
</dbReference>
<protein>
    <recommendedName>
        <fullName evidence="10">G-protein coupled receptors family 1 profile domain-containing protein</fullName>
    </recommendedName>
</protein>
<feature type="transmembrane region" description="Helical" evidence="9">
    <location>
        <begin position="195"/>
        <end position="220"/>
    </location>
</feature>
<keyword evidence="4 9" id="KW-1133">Transmembrane helix</keyword>
<dbReference type="PANTHER" id="PTHR45695:SF9">
    <property type="entry name" value="LEUCOKININ RECEPTOR"/>
    <property type="match status" value="1"/>
</dbReference>
<organism evidence="11 12">
    <name type="scientific">Porites evermanni</name>
    <dbReference type="NCBI Taxonomy" id="104178"/>
    <lineage>
        <taxon>Eukaryota</taxon>
        <taxon>Metazoa</taxon>
        <taxon>Cnidaria</taxon>
        <taxon>Anthozoa</taxon>
        <taxon>Hexacorallia</taxon>
        <taxon>Scleractinia</taxon>
        <taxon>Fungiina</taxon>
        <taxon>Poritidae</taxon>
        <taxon>Porites</taxon>
    </lineage>
</organism>
<feature type="domain" description="G-protein coupled receptors family 1 profile" evidence="10">
    <location>
        <begin position="196"/>
        <end position="307"/>
    </location>
</feature>